<protein>
    <submittedName>
        <fullName evidence="1">Uncharacterized protein</fullName>
    </submittedName>
</protein>
<keyword evidence="2" id="KW-1185">Reference proteome</keyword>
<accession>A0ABU0ERR1</accession>
<sequence>MWIGYPWDLRRIRNPKRGLTKQWLMPQVEHAALSGAIRTTSRRNTPRRWSLELPWIPAADADWLGVLARKLYGPGPFFVVEPSTRNYLAPHQSIGRGPTRQWDATSGTLAAQPDLSVLWSGGAAGAELRWVHPVWSRWPVAPGMTVAFRHAATGHTAGITFHTRAGAVISSITDGSGSVAGVAPTGAVWAAPKLVKAGTGTLTVPAACFAYEQSIGADWPAGEHCGAFSISSPETVIEKLPEASVTLDLLEQF</sequence>
<dbReference type="Proteomes" id="UP001229651">
    <property type="component" value="Unassembled WGS sequence"/>
</dbReference>
<comment type="caution">
    <text evidence="1">The sequence shown here is derived from an EMBL/GenBank/DDBJ whole genome shotgun (WGS) entry which is preliminary data.</text>
</comment>
<dbReference type="RefSeq" id="WP_306990580.1">
    <property type="nucleotide sequence ID" value="NZ_JAUSUT010000001.1"/>
</dbReference>
<gene>
    <name evidence="1" type="ORF">FB470_001961</name>
</gene>
<name>A0ABU0ERR1_9PSEU</name>
<evidence type="ECO:0000313" key="2">
    <source>
        <dbReference type="Proteomes" id="UP001229651"/>
    </source>
</evidence>
<reference evidence="1 2" key="1">
    <citation type="submission" date="2023-07" db="EMBL/GenBank/DDBJ databases">
        <title>Sequencing the genomes of 1000 actinobacteria strains.</title>
        <authorList>
            <person name="Klenk H.-P."/>
        </authorList>
    </citation>
    <scope>NUCLEOTIDE SEQUENCE [LARGE SCALE GENOMIC DNA]</scope>
    <source>
        <strain evidence="1 2">DSM 45805</strain>
    </source>
</reference>
<evidence type="ECO:0000313" key="1">
    <source>
        <dbReference type="EMBL" id="MDQ0377967.1"/>
    </source>
</evidence>
<organism evidence="1 2">
    <name type="scientific">Amycolatopsis thermophila</name>
    <dbReference type="NCBI Taxonomy" id="206084"/>
    <lineage>
        <taxon>Bacteria</taxon>
        <taxon>Bacillati</taxon>
        <taxon>Actinomycetota</taxon>
        <taxon>Actinomycetes</taxon>
        <taxon>Pseudonocardiales</taxon>
        <taxon>Pseudonocardiaceae</taxon>
        <taxon>Amycolatopsis</taxon>
    </lineage>
</organism>
<proteinExistence type="predicted"/>
<dbReference type="EMBL" id="JAUSUT010000001">
    <property type="protein sequence ID" value="MDQ0377967.1"/>
    <property type="molecule type" value="Genomic_DNA"/>
</dbReference>